<reference evidence="2" key="1">
    <citation type="journal article" date="2017" name="G3 (Bethesda)">
        <title>De Novo Genome and Transcriptome Assembly of the Canadian Beaver (Castor canadensis).</title>
        <authorList>
            <person name="Lok S."/>
            <person name="Paton T.A."/>
            <person name="Wang Z."/>
            <person name="Kaur G."/>
            <person name="Walker S."/>
            <person name="Yuen R.K."/>
            <person name="Sung W.W."/>
            <person name="Whitney J."/>
            <person name="Buchanan J.A."/>
            <person name="Trost B."/>
            <person name="Singh N."/>
            <person name="Apresto B."/>
            <person name="Chen N."/>
            <person name="Coole M."/>
            <person name="Dawson T.J."/>
            <person name="Ho K.Y."/>
            <person name="Hu Z."/>
            <person name="Pullenayegum S."/>
            <person name="Samler K."/>
            <person name="Shipstone A."/>
            <person name="Tsoi F."/>
            <person name="Wang T."/>
            <person name="Pereira S.L."/>
            <person name="Rostami P."/>
            <person name="Ryan C.A."/>
            <person name="Tong A.H."/>
            <person name="Ng K."/>
            <person name="Sundaravadanam Y."/>
            <person name="Simpson J.T."/>
            <person name="Lim B.K."/>
            <person name="Engstrom M.D."/>
            <person name="Dutton C.J."/>
            <person name="Kerr K.C."/>
            <person name="Franke M."/>
            <person name="Rapley W."/>
            <person name="Wintle R.F."/>
            <person name="Scherer S.W."/>
        </authorList>
    </citation>
    <scope>NUCLEOTIDE SEQUENCE</scope>
    <source>
        <strain evidence="2">Ward</strain>
        <tissue evidence="2">Leukocyte</tissue>
    </source>
</reference>
<dbReference type="Ensembl" id="ENSCCNT00000038132.1">
    <property type="protein sequence ID" value="ENSCCNP00000030248.1"/>
    <property type="gene ID" value="ENSCCNG00000028974.1"/>
</dbReference>
<dbReference type="OrthoDB" id="8905128at2759"/>
<dbReference type="EMBL" id="GFFW01004767">
    <property type="protein sequence ID" value="JAV40021.1"/>
    <property type="molecule type" value="Transcribed_RNA"/>
</dbReference>
<organism evidence="2">
    <name type="scientific">Castor canadensis</name>
    <name type="common">American beaver</name>
    <dbReference type="NCBI Taxonomy" id="51338"/>
    <lineage>
        <taxon>Eukaryota</taxon>
        <taxon>Metazoa</taxon>
        <taxon>Chordata</taxon>
        <taxon>Craniata</taxon>
        <taxon>Vertebrata</taxon>
        <taxon>Euteleostomi</taxon>
        <taxon>Mammalia</taxon>
        <taxon>Eutheria</taxon>
        <taxon>Euarchontoglires</taxon>
        <taxon>Glires</taxon>
        <taxon>Rodentia</taxon>
        <taxon>Castorimorpha</taxon>
        <taxon>Castoridae</taxon>
        <taxon>Castor</taxon>
    </lineage>
</organism>
<name>A0A250Y8T3_CASCN</name>
<dbReference type="AlphaFoldDB" id="A0A250Y8T3"/>
<evidence type="ECO:0000313" key="3">
    <source>
        <dbReference type="Ensembl" id="ENSCCNP00000030248.1"/>
    </source>
</evidence>
<dbReference type="Proteomes" id="UP001732720">
    <property type="component" value="Chromosome 3"/>
</dbReference>
<dbReference type="GO" id="GO:0000408">
    <property type="term" value="C:EKC/KEOPS complex"/>
    <property type="evidence" value="ECO:0007669"/>
    <property type="project" value="InterPro"/>
</dbReference>
<evidence type="ECO:0000313" key="2">
    <source>
        <dbReference type="EMBL" id="JAV40021.1"/>
    </source>
</evidence>
<dbReference type="GeneID" id="109693574"/>
<keyword evidence="4" id="KW-1185">Reference proteome</keyword>
<feature type="compositionally biased region" description="Polar residues" evidence="1">
    <location>
        <begin position="80"/>
        <end position="89"/>
    </location>
</feature>
<sequence length="99" mass="10610">MELLGEYVGQDGEPQRLRVCCETSGDADPLQSLLSGVAQMKELVTEFFGPLIQREAQDSVAATPDDALDGDEDDAEDENNIGNRTNSDGPSAKRPKPSS</sequence>
<feature type="region of interest" description="Disordered" evidence="1">
    <location>
        <begin position="56"/>
        <end position="99"/>
    </location>
</feature>
<protein>
    <submittedName>
        <fullName evidence="2 5">Uncharacterized protein C14orf142</fullName>
    </submittedName>
</protein>
<evidence type="ECO:0000256" key="1">
    <source>
        <dbReference type="SAM" id="MobiDB-lite"/>
    </source>
</evidence>
<dbReference type="RefSeq" id="XP_020030519.1">
    <property type="nucleotide sequence ID" value="XM_020174930.1"/>
</dbReference>
<feature type="compositionally biased region" description="Acidic residues" evidence="1">
    <location>
        <begin position="66"/>
        <end position="79"/>
    </location>
</feature>
<reference evidence="5" key="3">
    <citation type="submission" date="2025-04" db="UniProtKB">
        <authorList>
            <consortium name="RefSeq"/>
        </authorList>
    </citation>
    <scope>IDENTIFICATION</scope>
    <source>
        <tissue evidence="5">Leukocyte</tissue>
    </source>
</reference>
<reference evidence="3" key="2">
    <citation type="submission" date="2023-09" db="UniProtKB">
        <authorList>
            <consortium name="Ensembl"/>
        </authorList>
    </citation>
    <scope>IDENTIFICATION</scope>
</reference>
<accession>A0A250Y8T3</accession>
<evidence type="ECO:0000313" key="4">
    <source>
        <dbReference type="Proteomes" id="UP001732720"/>
    </source>
</evidence>
<dbReference type="KEGG" id="ccan:109693574"/>
<dbReference type="Pfam" id="PF15387">
    <property type="entry name" value="DUF4611"/>
    <property type="match status" value="1"/>
</dbReference>
<dbReference type="PANTHER" id="PTHR37363">
    <property type="entry name" value="EKC/KEOPS COMPLEX SUBUNIT GON7"/>
    <property type="match status" value="1"/>
</dbReference>
<dbReference type="PANTHER" id="PTHR37363:SF1">
    <property type="entry name" value="EKC_KEOPS COMPLEX SUBUNIT GON7"/>
    <property type="match status" value="1"/>
</dbReference>
<dbReference type="InterPro" id="IPR027893">
    <property type="entry name" value="GON7_meta"/>
</dbReference>
<proteinExistence type="predicted"/>
<evidence type="ECO:0000313" key="5">
    <source>
        <dbReference type="RefSeq" id="XP_020030519.1"/>
    </source>
</evidence>
<gene>
    <name evidence="3 5" type="primary">Gon7</name>
</gene>
<dbReference type="CTD" id="84520"/>